<comment type="caution">
    <text evidence="11">The sequence shown here is derived from an EMBL/GenBank/DDBJ whole genome shotgun (WGS) entry which is preliminary data.</text>
</comment>
<evidence type="ECO:0000256" key="9">
    <source>
        <dbReference type="ARBA" id="ARBA00023027"/>
    </source>
</evidence>
<dbReference type="GO" id="GO:0019674">
    <property type="term" value="P:NAD+ metabolic process"/>
    <property type="evidence" value="ECO:0007669"/>
    <property type="project" value="InterPro"/>
</dbReference>
<gene>
    <name evidence="11" type="ORF">JKP88DRAFT_271468</name>
</gene>
<keyword evidence="4" id="KW-0863">Zinc-finger</keyword>
<dbReference type="HAMAP" id="MF_00361">
    <property type="entry name" value="NAD_kinase"/>
    <property type="match status" value="1"/>
</dbReference>
<dbReference type="Pfam" id="PF20143">
    <property type="entry name" value="NAD_kinase_C"/>
    <property type="match status" value="1"/>
</dbReference>
<evidence type="ECO:0000256" key="7">
    <source>
        <dbReference type="ARBA" id="ARBA00022840"/>
    </source>
</evidence>
<comment type="similarity">
    <text evidence="1">Belongs to the NAD kinase family.</text>
</comment>
<evidence type="ECO:0000259" key="10">
    <source>
        <dbReference type="PROSITE" id="PS50222"/>
    </source>
</evidence>
<dbReference type="Gene3D" id="3.40.50.10330">
    <property type="entry name" value="Probable inorganic polyphosphate/atp-NAD kinase, domain 1"/>
    <property type="match status" value="1"/>
</dbReference>
<dbReference type="PROSITE" id="PS00018">
    <property type="entry name" value="EF_HAND_1"/>
    <property type="match status" value="1"/>
</dbReference>
<dbReference type="GO" id="GO:0006741">
    <property type="term" value="P:NADP+ biosynthetic process"/>
    <property type="evidence" value="ECO:0007669"/>
    <property type="project" value="InterPro"/>
</dbReference>
<dbReference type="PROSITE" id="PS50222">
    <property type="entry name" value="EF_HAND_2"/>
    <property type="match status" value="1"/>
</dbReference>
<name>A0A835Z9J6_9STRA</name>
<evidence type="ECO:0000256" key="5">
    <source>
        <dbReference type="ARBA" id="ARBA00022777"/>
    </source>
</evidence>
<dbReference type="GO" id="GO:0003951">
    <property type="term" value="F:NAD+ kinase activity"/>
    <property type="evidence" value="ECO:0007669"/>
    <property type="project" value="InterPro"/>
</dbReference>
<dbReference type="InterPro" id="IPR002048">
    <property type="entry name" value="EF_hand_dom"/>
</dbReference>
<evidence type="ECO:0000313" key="12">
    <source>
        <dbReference type="Proteomes" id="UP000664859"/>
    </source>
</evidence>
<dbReference type="SUPFAM" id="SSF111331">
    <property type="entry name" value="NAD kinase/diacylglycerol kinase-like"/>
    <property type="match status" value="1"/>
</dbReference>
<dbReference type="EMBL" id="JAFCMP010000036">
    <property type="protein sequence ID" value="KAG5190262.1"/>
    <property type="molecule type" value="Genomic_DNA"/>
</dbReference>
<reference evidence="11" key="1">
    <citation type="submission" date="2021-02" db="EMBL/GenBank/DDBJ databases">
        <title>First Annotated Genome of the Yellow-green Alga Tribonema minus.</title>
        <authorList>
            <person name="Mahan K.M."/>
        </authorList>
    </citation>
    <scope>NUCLEOTIDE SEQUENCE</scope>
    <source>
        <strain evidence="11">UTEX B ZZ1240</strain>
    </source>
</reference>
<accession>A0A835Z9J6</accession>
<organism evidence="11 12">
    <name type="scientific">Tribonema minus</name>
    <dbReference type="NCBI Taxonomy" id="303371"/>
    <lineage>
        <taxon>Eukaryota</taxon>
        <taxon>Sar</taxon>
        <taxon>Stramenopiles</taxon>
        <taxon>Ochrophyta</taxon>
        <taxon>PX clade</taxon>
        <taxon>Xanthophyceae</taxon>
        <taxon>Tribonematales</taxon>
        <taxon>Tribonemataceae</taxon>
        <taxon>Tribonema</taxon>
    </lineage>
</organism>
<keyword evidence="2" id="KW-0808">Transferase</keyword>
<evidence type="ECO:0000256" key="6">
    <source>
        <dbReference type="ARBA" id="ARBA00022837"/>
    </source>
</evidence>
<proteinExistence type="inferred from homology"/>
<keyword evidence="12" id="KW-1185">Reference proteome</keyword>
<dbReference type="PANTHER" id="PTHR20275">
    <property type="entry name" value="NAD KINASE"/>
    <property type="match status" value="1"/>
</dbReference>
<keyword evidence="6" id="KW-0106">Calcium</keyword>
<evidence type="ECO:0000256" key="3">
    <source>
        <dbReference type="ARBA" id="ARBA00022741"/>
    </source>
</evidence>
<protein>
    <submittedName>
        <fullName evidence="11">ATP-NAD kinase-like domain-containing protein</fullName>
    </submittedName>
</protein>
<dbReference type="InterPro" id="IPR017437">
    <property type="entry name" value="ATP-NAD_kinase_PpnK-typ_C"/>
</dbReference>
<dbReference type="GO" id="GO:0005524">
    <property type="term" value="F:ATP binding"/>
    <property type="evidence" value="ECO:0007669"/>
    <property type="project" value="UniProtKB-KW"/>
</dbReference>
<evidence type="ECO:0000256" key="4">
    <source>
        <dbReference type="ARBA" id="ARBA00022771"/>
    </source>
</evidence>
<dbReference type="FunFam" id="2.60.200.30:FF:000009">
    <property type="entry name" value="Poly(P)/ATP NAD kinase"/>
    <property type="match status" value="1"/>
</dbReference>
<dbReference type="PANTHER" id="PTHR20275:SF0">
    <property type="entry name" value="NAD KINASE"/>
    <property type="match status" value="1"/>
</dbReference>
<dbReference type="OrthoDB" id="24581at2759"/>
<dbReference type="GO" id="GO:0005509">
    <property type="term" value="F:calcium ion binding"/>
    <property type="evidence" value="ECO:0007669"/>
    <property type="project" value="InterPro"/>
</dbReference>
<keyword evidence="7" id="KW-0067">ATP-binding</keyword>
<dbReference type="InterPro" id="IPR017438">
    <property type="entry name" value="ATP-NAD_kinase_N"/>
</dbReference>
<dbReference type="Gene3D" id="1.10.238.10">
    <property type="entry name" value="EF-hand"/>
    <property type="match status" value="1"/>
</dbReference>
<dbReference type="Gene3D" id="2.60.200.30">
    <property type="entry name" value="Probable inorganic polyphosphate/atp-NAD kinase, domain 2"/>
    <property type="match status" value="1"/>
</dbReference>
<dbReference type="GO" id="GO:0008270">
    <property type="term" value="F:zinc ion binding"/>
    <property type="evidence" value="ECO:0007669"/>
    <property type="project" value="UniProtKB-KW"/>
</dbReference>
<dbReference type="CDD" id="cd00051">
    <property type="entry name" value="EFh"/>
    <property type="match status" value="1"/>
</dbReference>
<keyword evidence="3" id="KW-0547">Nucleotide-binding</keyword>
<dbReference type="InterPro" id="IPR016064">
    <property type="entry name" value="NAD/diacylglycerol_kinase_sf"/>
</dbReference>
<dbReference type="InterPro" id="IPR018247">
    <property type="entry name" value="EF_Hand_1_Ca_BS"/>
</dbReference>
<feature type="domain" description="EF-hand" evidence="10">
    <location>
        <begin position="122"/>
        <end position="157"/>
    </location>
</feature>
<dbReference type="InterPro" id="IPR011992">
    <property type="entry name" value="EF-hand-dom_pair"/>
</dbReference>
<sequence length="535" mass="58414">MYGESLCSSSATICLRVTRITNSFMSRQNADDGMRLVPAAHGATCEHLRGGAPHGGGGGAGWVGGSKRVDWAQITKALKLRTNFTPEELEDLWQSFREIAGSKEYLSRDEFRRTIKRNFGIMKEEWATKYFRAFDRNDSGTIDFPEYVMGFAAMARVLTDKKAQSLIGLSTGANIVRSGRDARLFWDHPPRRVAVIKKWRDKEVARRTADLVDWLQRDKGLKVLLDPSEDPLTDPAQRFLPHVARFDPRHLAEQVDFMVTLGGDGTALKAASYFDDAHPIPPALALGLGSLGFLAPFSMRDARAMIERVLHADEEPMACTLRTRLRGDVYSRTGTLQHTFYSLNEFIVNRGLSGVLSTLEVYVDGQLVTTAQGDGLIVATPSGSTAYNISAGGCMVSPLVPATLITPIAPHSLSFRPILTSASSEITVRIPETARADGWMSYDATASVAMEKGSYVRLSTAQMPFPTLNLTPLDGDWFQSIREKLHWNVRTMQKPLDALPTPPLPPVALTATDGAAAAGAAAATLPLPLPPADKT</sequence>
<keyword evidence="4" id="KW-0479">Metal-binding</keyword>
<keyword evidence="4" id="KW-0862">Zinc</keyword>
<dbReference type="Pfam" id="PF01513">
    <property type="entry name" value="NAD_kinase"/>
    <property type="match status" value="1"/>
</dbReference>
<dbReference type="Proteomes" id="UP000664859">
    <property type="component" value="Unassembled WGS sequence"/>
</dbReference>
<keyword evidence="8" id="KW-0521">NADP</keyword>
<keyword evidence="9" id="KW-0520">NAD</keyword>
<evidence type="ECO:0000256" key="1">
    <source>
        <dbReference type="ARBA" id="ARBA00010995"/>
    </source>
</evidence>
<evidence type="ECO:0000256" key="2">
    <source>
        <dbReference type="ARBA" id="ARBA00022679"/>
    </source>
</evidence>
<dbReference type="SUPFAM" id="SSF47473">
    <property type="entry name" value="EF-hand"/>
    <property type="match status" value="1"/>
</dbReference>
<dbReference type="AlphaFoldDB" id="A0A835Z9J6"/>
<keyword evidence="5 11" id="KW-0418">Kinase</keyword>
<evidence type="ECO:0000313" key="11">
    <source>
        <dbReference type="EMBL" id="KAG5190262.1"/>
    </source>
</evidence>
<dbReference type="InterPro" id="IPR002504">
    <property type="entry name" value="NADK"/>
</dbReference>
<evidence type="ECO:0000256" key="8">
    <source>
        <dbReference type="ARBA" id="ARBA00022857"/>
    </source>
</evidence>